<organism evidence="1 2">
    <name type="scientific">Armillaria borealis</name>
    <dbReference type="NCBI Taxonomy" id="47425"/>
    <lineage>
        <taxon>Eukaryota</taxon>
        <taxon>Fungi</taxon>
        <taxon>Dikarya</taxon>
        <taxon>Basidiomycota</taxon>
        <taxon>Agaricomycotina</taxon>
        <taxon>Agaricomycetes</taxon>
        <taxon>Agaricomycetidae</taxon>
        <taxon>Agaricales</taxon>
        <taxon>Marasmiineae</taxon>
        <taxon>Physalacriaceae</taxon>
        <taxon>Armillaria</taxon>
    </lineage>
</organism>
<comment type="caution">
    <text evidence="1">The sequence shown here is derived from an EMBL/GenBank/DDBJ whole genome shotgun (WGS) entry which is preliminary data.</text>
</comment>
<dbReference type="EMBL" id="JAUEPT010000076">
    <property type="protein sequence ID" value="KAK0433868.1"/>
    <property type="molecule type" value="Genomic_DNA"/>
</dbReference>
<evidence type="ECO:0000313" key="2">
    <source>
        <dbReference type="Proteomes" id="UP001175226"/>
    </source>
</evidence>
<proteinExistence type="predicted"/>
<evidence type="ECO:0000313" key="1">
    <source>
        <dbReference type="EMBL" id="KAK0433868.1"/>
    </source>
</evidence>
<name>A0AA39J0K1_9AGAR</name>
<keyword evidence="2" id="KW-1185">Reference proteome</keyword>
<dbReference type="Proteomes" id="UP001175226">
    <property type="component" value="Unassembled WGS sequence"/>
</dbReference>
<accession>A0AA39J0K1</accession>
<reference evidence="1" key="1">
    <citation type="submission" date="2023-06" db="EMBL/GenBank/DDBJ databases">
        <authorList>
            <consortium name="Lawrence Berkeley National Laboratory"/>
            <person name="Ahrendt S."/>
            <person name="Sahu N."/>
            <person name="Indic B."/>
            <person name="Wong-Bajracharya J."/>
            <person name="Merenyi Z."/>
            <person name="Ke H.-M."/>
            <person name="Monk M."/>
            <person name="Kocsube S."/>
            <person name="Drula E."/>
            <person name="Lipzen A."/>
            <person name="Balint B."/>
            <person name="Henrissat B."/>
            <person name="Andreopoulos B."/>
            <person name="Martin F.M."/>
            <person name="Harder C.B."/>
            <person name="Rigling D."/>
            <person name="Ford K.L."/>
            <person name="Foster G.D."/>
            <person name="Pangilinan J."/>
            <person name="Papanicolaou A."/>
            <person name="Barry K."/>
            <person name="LaButti K."/>
            <person name="Viragh M."/>
            <person name="Koriabine M."/>
            <person name="Yan M."/>
            <person name="Riley R."/>
            <person name="Champramary S."/>
            <person name="Plett K.L."/>
            <person name="Tsai I.J."/>
            <person name="Slot J."/>
            <person name="Sipos G."/>
            <person name="Plett J."/>
            <person name="Nagy L.G."/>
            <person name="Grigoriev I.V."/>
        </authorList>
    </citation>
    <scope>NUCLEOTIDE SEQUENCE</scope>
    <source>
        <strain evidence="1">FPL87.14</strain>
    </source>
</reference>
<dbReference type="AlphaFoldDB" id="A0AA39J0K1"/>
<gene>
    <name evidence="1" type="ORF">EV421DRAFT_1741265</name>
</gene>
<sequence length="206" mass="23499">MYCIEVRVKKRHGPMKPMNYFPRFPKAFLTFAKGENFDIVQVLPFTTWNCINDLAVRLRGNWEPTGLDSEDGQRLCIYHPLPTTEGNPMEEFIVYSINVLLIYTTGLLRVTAYQIDHSSPFKNLPQTFKTSLIGGKRGRIPSPAISDSHQVNEDTLGGPLFLFVPLKEQDPYYIEDDNINKPQVQLRSNLKLATMNLGSQESDCGW</sequence>
<protein>
    <submittedName>
        <fullName evidence="1">Uncharacterized protein</fullName>
    </submittedName>
</protein>